<evidence type="ECO:0000313" key="3">
    <source>
        <dbReference type="Proteomes" id="UP000256486"/>
    </source>
</evidence>
<name>A0A3E0VHZ0_9MICO</name>
<accession>A0A3E0VHZ0</accession>
<sequence length="95" mass="9666">MGGAAGVGGSARVGGSAGVARMGRPPALRDDAGSVHPTRRALLAAQPKSVSETLQKGGAERYVAVGVPFTGESPEFEFAGEPLVLERLEVEEGSF</sequence>
<protein>
    <submittedName>
        <fullName evidence="2">Uncharacterized protein</fullName>
    </submittedName>
</protein>
<dbReference type="Proteomes" id="UP000256486">
    <property type="component" value="Unassembled WGS sequence"/>
</dbReference>
<feature type="compositionally biased region" description="Gly residues" evidence="1">
    <location>
        <begin position="1"/>
        <end position="17"/>
    </location>
</feature>
<reference evidence="2 3" key="1">
    <citation type="submission" date="2017-04" db="EMBL/GenBank/DDBJ databases">
        <title>Comparative genome analysis of Subtercola boreus.</title>
        <authorList>
            <person name="Cho Y.-J."/>
            <person name="Cho A."/>
            <person name="Kim O.-S."/>
            <person name="Lee J.-I."/>
        </authorList>
    </citation>
    <scope>NUCLEOTIDE SEQUENCE [LARGE SCALE GENOMIC DNA]</scope>
    <source>
        <strain evidence="2 3">K300</strain>
    </source>
</reference>
<dbReference type="EMBL" id="NBWZ01000001">
    <property type="protein sequence ID" value="RFA09000.1"/>
    <property type="molecule type" value="Genomic_DNA"/>
</dbReference>
<feature type="region of interest" description="Disordered" evidence="1">
    <location>
        <begin position="1"/>
        <end position="37"/>
    </location>
</feature>
<proteinExistence type="predicted"/>
<evidence type="ECO:0000313" key="2">
    <source>
        <dbReference type="EMBL" id="RFA09000.1"/>
    </source>
</evidence>
<gene>
    <name evidence="2" type="ORF">B7R54_07025</name>
</gene>
<organism evidence="2 3">
    <name type="scientific">Subtercola boreus</name>
    <dbReference type="NCBI Taxonomy" id="120213"/>
    <lineage>
        <taxon>Bacteria</taxon>
        <taxon>Bacillati</taxon>
        <taxon>Actinomycetota</taxon>
        <taxon>Actinomycetes</taxon>
        <taxon>Micrococcales</taxon>
        <taxon>Microbacteriaceae</taxon>
        <taxon>Subtercola</taxon>
    </lineage>
</organism>
<keyword evidence="3" id="KW-1185">Reference proteome</keyword>
<evidence type="ECO:0000256" key="1">
    <source>
        <dbReference type="SAM" id="MobiDB-lite"/>
    </source>
</evidence>
<dbReference type="AlphaFoldDB" id="A0A3E0VHZ0"/>
<comment type="caution">
    <text evidence="2">The sequence shown here is derived from an EMBL/GenBank/DDBJ whole genome shotgun (WGS) entry which is preliminary data.</text>
</comment>